<reference evidence="1" key="1">
    <citation type="submission" date="2019-08" db="EMBL/GenBank/DDBJ databases">
        <authorList>
            <person name="Kucharzyk K."/>
            <person name="Murdoch R.W."/>
            <person name="Higgins S."/>
            <person name="Loffler F."/>
        </authorList>
    </citation>
    <scope>NUCLEOTIDE SEQUENCE</scope>
</reference>
<dbReference type="EMBL" id="VSSQ01007719">
    <property type="protein sequence ID" value="MPM36782.1"/>
    <property type="molecule type" value="Genomic_DNA"/>
</dbReference>
<accession>A0A644Z7J1</accession>
<gene>
    <name evidence="1" type="ORF">SDC9_83384</name>
</gene>
<sequence length="34" mass="4061">MSILALTAEYRYFSFTYFYGKAYFGWAENECVCD</sequence>
<comment type="caution">
    <text evidence="1">The sequence shown here is derived from an EMBL/GenBank/DDBJ whole genome shotgun (WGS) entry which is preliminary data.</text>
</comment>
<proteinExistence type="predicted"/>
<dbReference type="AlphaFoldDB" id="A0A644Z7J1"/>
<name>A0A644Z7J1_9ZZZZ</name>
<evidence type="ECO:0000313" key="1">
    <source>
        <dbReference type="EMBL" id="MPM36782.1"/>
    </source>
</evidence>
<protein>
    <submittedName>
        <fullName evidence="1">Uncharacterized protein</fullName>
    </submittedName>
</protein>
<organism evidence="1">
    <name type="scientific">bioreactor metagenome</name>
    <dbReference type="NCBI Taxonomy" id="1076179"/>
    <lineage>
        <taxon>unclassified sequences</taxon>
        <taxon>metagenomes</taxon>
        <taxon>ecological metagenomes</taxon>
    </lineage>
</organism>